<organism evidence="3 4">
    <name type="scientific">Candidatus Fukatsuia symbiotica</name>
    <dbReference type="NCBI Taxonomy" id="1878942"/>
    <lineage>
        <taxon>Bacteria</taxon>
        <taxon>Pseudomonadati</taxon>
        <taxon>Pseudomonadota</taxon>
        <taxon>Gammaproteobacteria</taxon>
        <taxon>Enterobacterales</taxon>
        <taxon>Yersiniaceae</taxon>
        <taxon>Candidatus Fukatsuia</taxon>
    </lineage>
</organism>
<gene>
    <name evidence="2" type="ORF">CCS41_01555</name>
    <name evidence="3" type="ORF">CCS41_10090</name>
</gene>
<sequence>MDRHTSWLSYSSAWLLTCLGAWTLQDWATLIGVALALGTYLNNRYYKRREDHRRQELHNLQRQQLTERQRKQRTQGGQNAPTE</sequence>
<protein>
    <recommendedName>
        <fullName evidence="5">Holin</fullName>
    </recommendedName>
</protein>
<dbReference type="KEGG" id="fsm:CCS41_10090"/>
<name>A0A2U8I6M1_9GAMM</name>
<evidence type="ECO:0000256" key="1">
    <source>
        <dbReference type="SAM" id="MobiDB-lite"/>
    </source>
</evidence>
<keyword evidence="4" id="KW-1185">Reference proteome</keyword>
<accession>A0A2U8I6M1</accession>
<dbReference type="RefSeq" id="WP_119797043.1">
    <property type="nucleotide sequence ID" value="NZ_CP021659.1"/>
</dbReference>
<dbReference type="AlphaFoldDB" id="A0A2U8I6M1"/>
<evidence type="ECO:0000313" key="4">
    <source>
        <dbReference type="Proteomes" id="UP000261875"/>
    </source>
</evidence>
<evidence type="ECO:0000313" key="3">
    <source>
        <dbReference type="EMBL" id="AWK14747.1"/>
    </source>
</evidence>
<reference evidence="3 4" key="1">
    <citation type="submission" date="2017-05" db="EMBL/GenBank/DDBJ databases">
        <title>Genome sequence of Candidatus Fukatsuia symbiotica and Candidatus Hamiltonella defensa from Acyrthosiphon pisum strain 5D.</title>
        <authorList>
            <person name="Patel V.A."/>
            <person name="Chevignon G."/>
            <person name="Russell J.A."/>
            <person name="Oliver K.M."/>
        </authorList>
    </citation>
    <scope>NUCLEOTIDE SEQUENCE [LARGE SCALE GENOMIC DNA]</scope>
    <source>
        <strain evidence="3 4">5D</strain>
    </source>
</reference>
<feature type="region of interest" description="Disordered" evidence="1">
    <location>
        <begin position="52"/>
        <end position="83"/>
    </location>
</feature>
<dbReference type="Pfam" id="PF16080">
    <property type="entry name" value="Phage_holin_2_3"/>
    <property type="match status" value="1"/>
</dbReference>
<feature type="compositionally biased region" description="Basic and acidic residues" evidence="1">
    <location>
        <begin position="52"/>
        <end position="69"/>
    </location>
</feature>
<dbReference type="EMBL" id="CP021659">
    <property type="protein sequence ID" value="AWK14747.1"/>
    <property type="molecule type" value="Genomic_DNA"/>
</dbReference>
<dbReference type="KEGG" id="fsm:CCS41_01555"/>
<evidence type="ECO:0008006" key="5">
    <source>
        <dbReference type="Google" id="ProtNLM"/>
    </source>
</evidence>
<dbReference type="InterPro" id="IPR032118">
    <property type="entry name" value="Phage_holin_HP1"/>
</dbReference>
<dbReference type="Proteomes" id="UP000261875">
    <property type="component" value="Chromosome"/>
</dbReference>
<dbReference type="OrthoDB" id="6626733at2"/>
<feature type="compositionally biased region" description="Polar residues" evidence="1">
    <location>
        <begin position="74"/>
        <end position="83"/>
    </location>
</feature>
<evidence type="ECO:0000313" key="2">
    <source>
        <dbReference type="EMBL" id="AWK13478.1"/>
    </source>
</evidence>
<dbReference type="EMBL" id="CP021659">
    <property type="protein sequence ID" value="AWK13478.1"/>
    <property type="molecule type" value="Genomic_DNA"/>
</dbReference>
<proteinExistence type="predicted"/>